<evidence type="ECO:0000313" key="6">
    <source>
        <dbReference type="Proteomes" id="UP000199542"/>
    </source>
</evidence>
<sequence length="332" mass="37693">MPRVVVVSPYYNRAQLADETVTAIRDQTYQDFEAYFVDDGSQDGTYQALLKYKSDKIHVSTQRNVGFTKTMIATIDCTDSEFIAVQGSGDISYPTRLQSQVRFLEENPDVVAVGCYREVVSDIASRSYIVKPLVHKDIKAQLFNGNPFSQGEVLMRRSIYERAGGYRPFFVYRQDLDLWLRMTDYGSMAVVPEILYKAWKRKDSVTGDPRKLAVAMSCRDFALYCARERMAGRPDPLDMNGPISALMRPRSKDLATSLASEARRRALIGLEDDARHLLKAAFNEKPVISAWFTRVILFAPWLRPLAPLANRLMRLLKGWAAAPRADRAARSR</sequence>
<keyword evidence="2" id="KW-0328">Glycosyltransferase</keyword>
<gene>
    <name evidence="5" type="ORF">SAMN02927900_05642</name>
</gene>
<evidence type="ECO:0000256" key="1">
    <source>
        <dbReference type="ARBA" id="ARBA00006739"/>
    </source>
</evidence>
<dbReference type="SUPFAM" id="SSF53448">
    <property type="entry name" value="Nucleotide-diphospho-sugar transferases"/>
    <property type="match status" value="1"/>
</dbReference>
<dbReference type="PANTHER" id="PTHR43685:SF5">
    <property type="entry name" value="GLYCOSYLTRANSFERASE EPSE-RELATED"/>
    <property type="match status" value="1"/>
</dbReference>
<accession>A0A1G4TUL7</accession>
<evidence type="ECO:0000256" key="2">
    <source>
        <dbReference type="ARBA" id="ARBA00022676"/>
    </source>
</evidence>
<dbReference type="InterPro" id="IPR001173">
    <property type="entry name" value="Glyco_trans_2-like"/>
</dbReference>
<name>A0A1G4TUL7_9HYPH</name>
<dbReference type="EMBL" id="FMTM01000013">
    <property type="protein sequence ID" value="SCW85020.1"/>
    <property type="molecule type" value="Genomic_DNA"/>
</dbReference>
<dbReference type="Pfam" id="PF00535">
    <property type="entry name" value="Glycos_transf_2"/>
    <property type="match status" value="1"/>
</dbReference>
<dbReference type="PANTHER" id="PTHR43685">
    <property type="entry name" value="GLYCOSYLTRANSFERASE"/>
    <property type="match status" value="1"/>
</dbReference>
<proteinExistence type="inferred from homology"/>
<organism evidence="5 6">
    <name type="scientific">Rhizobium mongolense subsp. loessense</name>
    <dbReference type="NCBI Taxonomy" id="158890"/>
    <lineage>
        <taxon>Bacteria</taxon>
        <taxon>Pseudomonadati</taxon>
        <taxon>Pseudomonadota</taxon>
        <taxon>Alphaproteobacteria</taxon>
        <taxon>Hyphomicrobiales</taxon>
        <taxon>Rhizobiaceae</taxon>
        <taxon>Rhizobium/Agrobacterium group</taxon>
        <taxon>Rhizobium</taxon>
    </lineage>
</organism>
<dbReference type="GO" id="GO:0016757">
    <property type="term" value="F:glycosyltransferase activity"/>
    <property type="evidence" value="ECO:0007669"/>
    <property type="project" value="UniProtKB-KW"/>
</dbReference>
<evidence type="ECO:0000259" key="4">
    <source>
        <dbReference type="Pfam" id="PF00535"/>
    </source>
</evidence>
<evidence type="ECO:0000313" key="5">
    <source>
        <dbReference type="EMBL" id="SCW85020.1"/>
    </source>
</evidence>
<comment type="similarity">
    <text evidence="1">Belongs to the glycosyltransferase 2 family.</text>
</comment>
<dbReference type="Proteomes" id="UP000199542">
    <property type="component" value="Unassembled WGS sequence"/>
</dbReference>
<dbReference type="Gene3D" id="3.90.550.10">
    <property type="entry name" value="Spore Coat Polysaccharide Biosynthesis Protein SpsA, Chain A"/>
    <property type="match status" value="1"/>
</dbReference>
<dbReference type="RefSeq" id="WP_092588060.1">
    <property type="nucleotide sequence ID" value="NZ_FMTM01000013.1"/>
</dbReference>
<dbReference type="InterPro" id="IPR029044">
    <property type="entry name" value="Nucleotide-diphossugar_trans"/>
</dbReference>
<evidence type="ECO:0000256" key="3">
    <source>
        <dbReference type="ARBA" id="ARBA00022679"/>
    </source>
</evidence>
<dbReference type="AlphaFoldDB" id="A0A1G4TUL7"/>
<protein>
    <submittedName>
        <fullName evidence="5">Glycosyltransferase involved in cell wall bisynthesis</fullName>
    </submittedName>
</protein>
<dbReference type="InterPro" id="IPR050834">
    <property type="entry name" value="Glycosyltransf_2"/>
</dbReference>
<keyword evidence="3 5" id="KW-0808">Transferase</keyword>
<feature type="domain" description="Glycosyltransferase 2-like" evidence="4">
    <location>
        <begin position="6"/>
        <end position="161"/>
    </location>
</feature>
<reference evidence="5 6" key="1">
    <citation type="submission" date="2016-10" db="EMBL/GenBank/DDBJ databases">
        <authorList>
            <person name="de Groot N.N."/>
        </authorList>
    </citation>
    <scope>NUCLEOTIDE SEQUENCE [LARGE SCALE GENOMIC DNA]</scope>
    <source>
        <strain evidence="5 6">CGMCC 1.3401</strain>
    </source>
</reference>